<sequence length="352" mass="39717">MSYDTMIRYGLSDAMIKEASLIEGLYIGRVLSQSKDVYRVVTEKGILFAEVSGKYRFQTRKLSDFPAVGDFVMLDRDLGDNGNGIIHQVLSRKSAFIRKAAGKSAQEQLVLANIDTTFICMSVNNDFNLRRLERYLVLVWESGSTPVVVITKIDLCEDIYSKFRAVDSVGNGVDILGISALTKEGFEDVMSYITPGKTVALLGSSGVGKSTLINWLTGQEAIETQGLRNDDRGRHTTTRRELILLPGGGMLVDTPGMRELGMWDSDEGLDMAFQDVEVYFEKCRFRDCTHTSEPGCAIYEAIRDGELSEKRWQSYLKLKTEDAYSENRDDYLKNKNEKFKSISKFNKSKHYR</sequence>
<keyword evidence="3 10" id="KW-0479">Metal-binding</keyword>
<feature type="binding site" evidence="10">
    <location>
        <begin position="151"/>
        <end position="154"/>
    </location>
    <ligand>
        <name>GTP</name>
        <dbReference type="ChEBI" id="CHEBI:37565"/>
    </ligand>
</feature>
<keyword evidence="14" id="KW-1185">Reference proteome</keyword>
<gene>
    <name evidence="10 13" type="primary">rsgA</name>
    <name evidence="13" type="ORF">QE109_01895</name>
</gene>
<comment type="similarity">
    <text evidence="10">Belongs to the TRAFAC class YlqF/YawG GTPase family. RsgA subfamily.</text>
</comment>
<evidence type="ECO:0000313" key="13">
    <source>
        <dbReference type="EMBL" id="MDH8676877.1"/>
    </source>
</evidence>
<comment type="caution">
    <text evidence="13">The sequence shown here is derived from an EMBL/GenBank/DDBJ whole genome shotgun (WGS) entry which is preliminary data.</text>
</comment>
<accession>A0ABT6N8Y5</accession>
<keyword evidence="7 10" id="KW-0862">Zinc</keyword>
<dbReference type="NCBIfam" id="TIGR00157">
    <property type="entry name" value="ribosome small subunit-dependent GTPase A"/>
    <property type="match status" value="1"/>
</dbReference>
<keyword evidence="4 10" id="KW-0699">rRNA-binding</keyword>
<evidence type="ECO:0000256" key="7">
    <source>
        <dbReference type="ARBA" id="ARBA00022833"/>
    </source>
</evidence>
<dbReference type="SUPFAM" id="SSF50249">
    <property type="entry name" value="Nucleic acid-binding proteins"/>
    <property type="match status" value="1"/>
</dbReference>
<evidence type="ECO:0000259" key="12">
    <source>
        <dbReference type="PROSITE" id="PS51721"/>
    </source>
</evidence>
<dbReference type="Proteomes" id="UP001158045">
    <property type="component" value="Unassembled WGS sequence"/>
</dbReference>
<keyword evidence="9 10" id="KW-0342">GTP-binding</keyword>
<dbReference type="PROSITE" id="PS51721">
    <property type="entry name" value="G_CP"/>
    <property type="match status" value="1"/>
</dbReference>
<feature type="binding site" evidence="10">
    <location>
        <begin position="203"/>
        <end position="211"/>
    </location>
    <ligand>
        <name>GTP</name>
        <dbReference type="ChEBI" id="CHEBI:37565"/>
    </ligand>
</feature>
<dbReference type="RefSeq" id="WP_281092678.1">
    <property type="nucleotide sequence ID" value="NZ_JARYZI010000001.1"/>
</dbReference>
<comment type="subunit">
    <text evidence="10">Monomer. Associates with 30S ribosomal subunit, binds 16S rRNA.</text>
</comment>
<dbReference type="InterPro" id="IPR004881">
    <property type="entry name" value="Ribosome_biogen_GTPase_RsgA"/>
</dbReference>
<keyword evidence="6 10" id="KW-0378">Hydrolase</keyword>
<keyword evidence="2 10" id="KW-0690">Ribosome biogenesis</keyword>
<dbReference type="EMBL" id="JARYZI010000001">
    <property type="protein sequence ID" value="MDH8676877.1"/>
    <property type="molecule type" value="Genomic_DNA"/>
</dbReference>
<evidence type="ECO:0000313" key="14">
    <source>
        <dbReference type="Proteomes" id="UP001158045"/>
    </source>
</evidence>
<reference evidence="13 14" key="1">
    <citation type="submission" date="2023-04" db="EMBL/GenBank/DDBJ databases">
        <title>Fusibacter bizertensis strain WBS, isolated from littoral bottom sediments of the Arctic seas - biochemical and genomic analysis.</title>
        <authorList>
            <person name="Brioukhanov A.L."/>
        </authorList>
    </citation>
    <scope>NUCLEOTIDE SEQUENCE [LARGE SCALE GENOMIC DNA]</scope>
    <source>
        <strain evidence="13 14">WBS</strain>
    </source>
</reference>
<keyword evidence="1 10" id="KW-0963">Cytoplasm</keyword>
<feature type="domain" description="EngC GTPase" evidence="11">
    <location>
        <begin position="112"/>
        <end position="258"/>
    </location>
</feature>
<comment type="function">
    <text evidence="10">One of several proteins that assist in the late maturation steps of the functional core of the 30S ribosomal subunit. Helps release RbfA from mature subunits. May play a role in the assembly of ribosomal proteins into the subunit. Circularly permuted GTPase that catalyzes slow GTP hydrolysis, GTPase activity is stimulated by the 30S ribosomal subunit.</text>
</comment>
<dbReference type="PROSITE" id="PS50936">
    <property type="entry name" value="ENGC_GTPASE"/>
    <property type="match status" value="1"/>
</dbReference>
<evidence type="ECO:0000256" key="2">
    <source>
        <dbReference type="ARBA" id="ARBA00022517"/>
    </source>
</evidence>
<dbReference type="Pfam" id="PF03193">
    <property type="entry name" value="RsgA_GTPase"/>
    <property type="match status" value="1"/>
</dbReference>
<evidence type="ECO:0000256" key="10">
    <source>
        <dbReference type="HAMAP-Rule" id="MF_01820"/>
    </source>
</evidence>
<comment type="subcellular location">
    <subcellularLocation>
        <location evidence="10">Cytoplasm</location>
    </subcellularLocation>
</comment>
<evidence type="ECO:0000256" key="8">
    <source>
        <dbReference type="ARBA" id="ARBA00022884"/>
    </source>
</evidence>
<dbReference type="PANTHER" id="PTHR32120">
    <property type="entry name" value="SMALL RIBOSOMAL SUBUNIT BIOGENESIS GTPASE RSGA"/>
    <property type="match status" value="1"/>
</dbReference>
<dbReference type="PANTHER" id="PTHR32120:SF10">
    <property type="entry name" value="SMALL RIBOSOMAL SUBUNIT BIOGENESIS GTPASE RSGA"/>
    <property type="match status" value="1"/>
</dbReference>
<dbReference type="SUPFAM" id="SSF52540">
    <property type="entry name" value="P-loop containing nucleoside triphosphate hydrolases"/>
    <property type="match status" value="1"/>
</dbReference>
<evidence type="ECO:0000256" key="6">
    <source>
        <dbReference type="ARBA" id="ARBA00022801"/>
    </source>
</evidence>
<organism evidence="13 14">
    <name type="scientific">Fusibacter bizertensis</name>
    <dbReference type="NCBI Taxonomy" id="1488331"/>
    <lineage>
        <taxon>Bacteria</taxon>
        <taxon>Bacillati</taxon>
        <taxon>Bacillota</taxon>
        <taxon>Clostridia</taxon>
        <taxon>Eubacteriales</taxon>
        <taxon>Eubacteriales Family XII. Incertae Sedis</taxon>
        <taxon>Fusibacter</taxon>
    </lineage>
</organism>
<dbReference type="InterPro" id="IPR030378">
    <property type="entry name" value="G_CP_dom"/>
</dbReference>
<protein>
    <recommendedName>
        <fullName evidence="10">Small ribosomal subunit biogenesis GTPase RsgA</fullName>
        <ecNumber evidence="10">3.6.1.-</ecNumber>
    </recommendedName>
</protein>
<evidence type="ECO:0000256" key="4">
    <source>
        <dbReference type="ARBA" id="ARBA00022730"/>
    </source>
</evidence>
<evidence type="ECO:0000256" key="3">
    <source>
        <dbReference type="ARBA" id="ARBA00022723"/>
    </source>
</evidence>
<feature type="binding site" evidence="10">
    <location>
        <position position="288"/>
    </location>
    <ligand>
        <name>Zn(2+)</name>
        <dbReference type="ChEBI" id="CHEBI:29105"/>
    </ligand>
</feature>
<dbReference type="HAMAP" id="MF_01820">
    <property type="entry name" value="GTPase_RsgA"/>
    <property type="match status" value="1"/>
</dbReference>
<keyword evidence="5 10" id="KW-0547">Nucleotide-binding</keyword>
<feature type="binding site" evidence="10">
    <location>
        <position position="283"/>
    </location>
    <ligand>
        <name>Zn(2+)</name>
        <dbReference type="ChEBI" id="CHEBI:29105"/>
    </ligand>
</feature>
<dbReference type="EC" id="3.6.1.-" evidence="10"/>
<comment type="cofactor">
    <cofactor evidence="10">
        <name>Zn(2+)</name>
        <dbReference type="ChEBI" id="CHEBI:29105"/>
    </cofactor>
    <text evidence="10">Binds 1 zinc ion per subunit.</text>
</comment>
<keyword evidence="8 10" id="KW-0694">RNA-binding</keyword>
<evidence type="ECO:0000256" key="5">
    <source>
        <dbReference type="ARBA" id="ARBA00022741"/>
    </source>
</evidence>
<dbReference type="InterPro" id="IPR027417">
    <property type="entry name" value="P-loop_NTPase"/>
</dbReference>
<feature type="binding site" evidence="10">
    <location>
        <position position="290"/>
    </location>
    <ligand>
        <name>Zn(2+)</name>
        <dbReference type="ChEBI" id="CHEBI:29105"/>
    </ligand>
</feature>
<dbReference type="Gene3D" id="1.10.40.50">
    <property type="entry name" value="Probable gtpase engc, domain 3"/>
    <property type="match status" value="1"/>
</dbReference>
<evidence type="ECO:0000256" key="9">
    <source>
        <dbReference type="ARBA" id="ARBA00023134"/>
    </source>
</evidence>
<dbReference type="InterPro" id="IPR012340">
    <property type="entry name" value="NA-bd_OB-fold"/>
</dbReference>
<proteinExistence type="inferred from homology"/>
<dbReference type="Gene3D" id="3.40.50.300">
    <property type="entry name" value="P-loop containing nucleotide triphosphate hydrolases"/>
    <property type="match status" value="1"/>
</dbReference>
<dbReference type="InterPro" id="IPR010914">
    <property type="entry name" value="RsgA_GTPase_dom"/>
</dbReference>
<feature type="binding site" evidence="10">
    <location>
        <position position="296"/>
    </location>
    <ligand>
        <name>Zn(2+)</name>
        <dbReference type="ChEBI" id="CHEBI:29105"/>
    </ligand>
</feature>
<dbReference type="CDD" id="cd01854">
    <property type="entry name" value="YjeQ_EngC"/>
    <property type="match status" value="1"/>
</dbReference>
<evidence type="ECO:0000259" key="11">
    <source>
        <dbReference type="PROSITE" id="PS50936"/>
    </source>
</evidence>
<evidence type="ECO:0000256" key="1">
    <source>
        <dbReference type="ARBA" id="ARBA00022490"/>
    </source>
</evidence>
<name>A0ABT6N8Y5_9FIRM</name>
<feature type="domain" description="CP-type G" evidence="12">
    <location>
        <begin position="103"/>
        <end position="260"/>
    </location>
</feature>